<dbReference type="Pfam" id="PF10750">
    <property type="entry name" value="DUF2536"/>
    <property type="match status" value="1"/>
</dbReference>
<dbReference type="EMBL" id="FNNC01000001">
    <property type="protein sequence ID" value="SDW26645.1"/>
    <property type="molecule type" value="Genomic_DNA"/>
</dbReference>
<protein>
    <recommendedName>
        <fullName evidence="3">DUF2536 domain-containing protein</fullName>
    </recommendedName>
</protein>
<reference evidence="1 2" key="1">
    <citation type="submission" date="2016-10" db="EMBL/GenBank/DDBJ databases">
        <authorList>
            <person name="de Groot N.N."/>
        </authorList>
    </citation>
    <scope>NUCLEOTIDE SEQUENCE [LARGE SCALE GENOMIC DNA]</scope>
    <source>
        <strain evidence="1 2">DSM 23126</strain>
    </source>
</reference>
<dbReference type="RefSeq" id="WP_091611984.1">
    <property type="nucleotide sequence ID" value="NZ_FNNC01000001.1"/>
</dbReference>
<gene>
    <name evidence="1" type="ORF">SAMN05421781_1034</name>
</gene>
<dbReference type="InterPro" id="IPR019686">
    <property type="entry name" value="DUF2536"/>
</dbReference>
<accession>A0A1H2S594</accession>
<evidence type="ECO:0000313" key="1">
    <source>
        <dbReference type="EMBL" id="SDW26645.1"/>
    </source>
</evidence>
<evidence type="ECO:0008006" key="3">
    <source>
        <dbReference type="Google" id="ProtNLM"/>
    </source>
</evidence>
<evidence type="ECO:0000313" key="2">
    <source>
        <dbReference type="Proteomes" id="UP000199488"/>
    </source>
</evidence>
<sequence>MSLNLQTIRDKVEFFESSSLEQLETDIQKKIEQNEAMMLGVHHVQHHAHTRSENGRSIYTAVVHFRAVPAP</sequence>
<proteinExistence type="predicted"/>
<organism evidence="1 2">
    <name type="scientific">Marinococcus luteus</name>
    <dbReference type="NCBI Taxonomy" id="1122204"/>
    <lineage>
        <taxon>Bacteria</taxon>
        <taxon>Bacillati</taxon>
        <taxon>Bacillota</taxon>
        <taxon>Bacilli</taxon>
        <taxon>Bacillales</taxon>
        <taxon>Bacillaceae</taxon>
        <taxon>Marinococcus</taxon>
    </lineage>
</organism>
<dbReference type="AlphaFoldDB" id="A0A1H2S594"/>
<dbReference type="Proteomes" id="UP000199488">
    <property type="component" value="Unassembled WGS sequence"/>
</dbReference>
<keyword evidence="2" id="KW-1185">Reference proteome</keyword>
<dbReference type="OrthoDB" id="2454327at2"/>
<name>A0A1H2S594_9BACI</name>